<reference evidence="1" key="1">
    <citation type="submission" date="2023-10" db="EMBL/GenBank/DDBJ databases">
        <title>Chromosome-level genome of the transformable northern wattle, Acacia crassicarpa.</title>
        <authorList>
            <person name="Massaro I."/>
            <person name="Sinha N.R."/>
            <person name="Poethig S."/>
            <person name="Leichty A.R."/>
        </authorList>
    </citation>
    <scope>NUCLEOTIDE SEQUENCE</scope>
    <source>
        <strain evidence="1">Acra3RX</strain>
        <tissue evidence="1">Leaf</tissue>
    </source>
</reference>
<evidence type="ECO:0000313" key="2">
    <source>
        <dbReference type="Proteomes" id="UP001293593"/>
    </source>
</evidence>
<sequence>MWKTATWFCTRKVKRRLELTSKASFSELQICAYLNKLGFIFSRRSKKSFTRISSIRICSRLLDFILSG</sequence>
<evidence type="ECO:0000313" key="1">
    <source>
        <dbReference type="EMBL" id="KAK4276097.1"/>
    </source>
</evidence>
<dbReference type="AlphaFoldDB" id="A0AAE1MPX9"/>
<accession>A0AAE1MPX9</accession>
<name>A0AAE1MPX9_9FABA</name>
<protein>
    <submittedName>
        <fullName evidence="1">Uncharacterized protein</fullName>
    </submittedName>
</protein>
<keyword evidence="2" id="KW-1185">Reference proteome</keyword>
<dbReference type="EMBL" id="JAWXYG010000004">
    <property type="protein sequence ID" value="KAK4276097.1"/>
    <property type="molecule type" value="Genomic_DNA"/>
</dbReference>
<proteinExistence type="predicted"/>
<dbReference type="Proteomes" id="UP001293593">
    <property type="component" value="Unassembled WGS sequence"/>
</dbReference>
<comment type="caution">
    <text evidence="1">The sequence shown here is derived from an EMBL/GenBank/DDBJ whole genome shotgun (WGS) entry which is preliminary data.</text>
</comment>
<gene>
    <name evidence="1" type="ORF">QN277_019086</name>
</gene>
<organism evidence="1 2">
    <name type="scientific">Acacia crassicarpa</name>
    <name type="common">northern wattle</name>
    <dbReference type="NCBI Taxonomy" id="499986"/>
    <lineage>
        <taxon>Eukaryota</taxon>
        <taxon>Viridiplantae</taxon>
        <taxon>Streptophyta</taxon>
        <taxon>Embryophyta</taxon>
        <taxon>Tracheophyta</taxon>
        <taxon>Spermatophyta</taxon>
        <taxon>Magnoliopsida</taxon>
        <taxon>eudicotyledons</taxon>
        <taxon>Gunneridae</taxon>
        <taxon>Pentapetalae</taxon>
        <taxon>rosids</taxon>
        <taxon>fabids</taxon>
        <taxon>Fabales</taxon>
        <taxon>Fabaceae</taxon>
        <taxon>Caesalpinioideae</taxon>
        <taxon>mimosoid clade</taxon>
        <taxon>Acacieae</taxon>
        <taxon>Acacia</taxon>
    </lineage>
</organism>